<proteinExistence type="inferred from homology"/>
<keyword evidence="3" id="KW-0540">Nuclease</keyword>
<keyword evidence="5" id="KW-0255">Endonuclease</keyword>
<dbReference type="PANTHER" id="PTHR30194:SF3">
    <property type="entry name" value="CROSSOVER JUNCTION ENDODEOXYRIBONUCLEASE RUVC"/>
    <property type="match status" value="1"/>
</dbReference>
<evidence type="ECO:0000256" key="7">
    <source>
        <dbReference type="ARBA" id="ARBA00022801"/>
    </source>
</evidence>
<keyword evidence="2" id="KW-0963">Cytoplasm</keyword>
<dbReference type="EMBL" id="JBAWSX010000006">
    <property type="protein sequence ID" value="MEI4802012.1"/>
    <property type="molecule type" value="Genomic_DNA"/>
</dbReference>
<keyword evidence="10" id="KW-0233">DNA recombination</keyword>
<evidence type="ECO:0000313" key="13">
    <source>
        <dbReference type="Proteomes" id="UP001372526"/>
    </source>
</evidence>
<dbReference type="Proteomes" id="UP001372526">
    <property type="component" value="Unassembled WGS sequence"/>
</dbReference>
<evidence type="ECO:0000256" key="4">
    <source>
        <dbReference type="ARBA" id="ARBA00022723"/>
    </source>
</evidence>
<evidence type="ECO:0000256" key="1">
    <source>
        <dbReference type="ARBA" id="ARBA00009518"/>
    </source>
</evidence>
<comment type="similarity">
    <text evidence="1">Belongs to the RuvC family.</text>
</comment>
<dbReference type="Gene3D" id="3.30.420.10">
    <property type="entry name" value="Ribonuclease H-like superfamily/Ribonuclease H"/>
    <property type="match status" value="1"/>
</dbReference>
<dbReference type="Pfam" id="PF02075">
    <property type="entry name" value="RuvC"/>
    <property type="match status" value="1"/>
</dbReference>
<evidence type="ECO:0000256" key="3">
    <source>
        <dbReference type="ARBA" id="ARBA00022722"/>
    </source>
</evidence>
<dbReference type="RefSeq" id="WP_336472627.1">
    <property type="nucleotide sequence ID" value="NZ_JBAWSX010000006.1"/>
</dbReference>
<dbReference type="InterPro" id="IPR012337">
    <property type="entry name" value="RNaseH-like_sf"/>
</dbReference>
<dbReference type="SUPFAM" id="SSF53098">
    <property type="entry name" value="Ribonuclease H-like"/>
    <property type="match status" value="1"/>
</dbReference>
<keyword evidence="7" id="KW-0378">Hydrolase</keyword>
<name>A0ABU8FH49_9BACI</name>
<organism evidence="12 13">
    <name type="scientific">Bacillus bruguierae</name>
    <dbReference type="NCBI Taxonomy" id="3127667"/>
    <lineage>
        <taxon>Bacteria</taxon>
        <taxon>Bacillati</taxon>
        <taxon>Bacillota</taxon>
        <taxon>Bacilli</taxon>
        <taxon>Bacillales</taxon>
        <taxon>Bacillaceae</taxon>
        <taxon>Bacillus</taxon>
    </lineage>
</organism>
<accession>A0ABU8FH49</accession>
<comment type="caution">
    <text evidence="12">The sequence shown here is derived from an EMBL/GenBank/DDBJ whole genome shotgun (WGS) entry which is preliminary data.</text>
</comment>
<evidence type="ECO:0000256" key="5">
    <source>
        <dbReference type="ARBA" id="ARBA00022759"/>
    </source>
</evidence>
<evidence type="ECO:0000313" key="12">
    <source>
        <dbReference type="EMBL" id="MEI4802012.1"/>
    </source>
</evidence>
<evidence type="ECO:0000256" key="8">
    <source>
        <dbReference type="ARBA" id="ARBA00022842"/>
    </source>
</evidence>
<protein>
    <submittedName>
        <fullName evidence="12">Crossover junction endodeoxyribonuclease RuvC</fullName>
    </submittedName>
</protein>
<gene>
    <name evidence="12" type="ORF">WAZ07_11870</name>
</gene>
<reference evidence="12 13" key="1">
    <citation type="submission" date="2024-01" db="EMBL/GenBank/DDBJ databases">
        <title>Seven novel Bacillus-like species.</title>
        <authorList>
            <person name="Liu G."/>
        </authorList>
    </citation>
    <scope>NUCLEOTIDE SEQUENCE [LARGE SCALE GENOMIC DNA]</scope>
    <source>
        <strain evidence="12 13">FJAT-51639</strain>
    </source>
</reference>
<dbReference type="PANTHER" id="PTHR30194">
    <property type="entry name" value="CROSSOVER JUNCTION ENDODEOXYRIBONUCLEASE RUVC"/>
    <property type="match status" value="1"/>
</dbReference>
<keyword evidence="8" id="KW-0460">Magnesium</keyword>
<evidence type="ECO:0000256" key="6">
    <source>
        <dbReference type="ARBA" id="ARBA00022763"/>
    </source>
</evidence>
<keyword evidence="13" id="KW-1185">Reference proteome</keyword>
<evidence type="ECO:0000256" key="9">
    <source>
        <dbReference type="ARBA" id="ARBA00023125"/>
    </source>
</evidence>
<evidence type="ECO:0000256" key="10">
    <source>
        <dbReference type="ARBA" id="ARBA00023172"/>
    </source>
</evidence>
<dbReference type="InterPro" id="IPR002176">
    <property type="entry name" value="X-over_junc_endoDNase_RuvC"/>
</dbReference>
<evidence type="ECO:0000256" key="11">
    <source>
        <dbReference type="ARBA" id="ARBA00023204"/>
    </source>
</evidence>
<keyword evidence="6" id="KW-0227">DNA damage</keyword>
<dbReference type="InterPro" id="IPR036397">
    <property type="entry name" value="RNaseH_sf"/>
</dbReference>
<keyword evidence="4" id="KW-0479">Metal-binding</keyword>
<keyword evidence="11" id="KW-0234">DNA repair</keyword>
<keyword evidence="9" id="KW-0238">DNA-binding</keyword>
<sequence>MYDLDYYIVLYVNASKKAWNMSEEDYMKYPDFRAFGIAVTDEMRNEVLDKFASVVESVKKQPPRLNVERWMFNNFKTACAQSLSDEEYEEIQTQVNRVKRSSLSDVKKAPYIGTKKPSAHSLSTRHLVAQPGISVIDVINRMPLLIDVSHVKTKSTEPIALRTKHIESWAHLFIRKYAPYDLIVREGFASKIPHTNYTVFSAWNAVDRALNDFGLKVDDSIGQASVKKKLLGKGRAEKEEVEAGVRRYVEWGEFKTSDESDACAIGLAYLLDKGIIKE</sequence>
<evidence type="ECO:0000256" key="2">
    <source>
        <dbReference type="ARBA" id="ARBA00022490"/>
    </source>
</evidence>